<evidence type="ECO:0000256" key="7">
    <source>
        <dbReference type="SAM" id="Phobius"/>
    </source>
</evidence>
<keyword evidence="5" id="KW-0564">Palmitate</keyword>
<keyword evidence="3" id="KW-0732">Signal</keyword>
<dbReference type="Proteomes" id="UP001500752">
    <property type="component" value="Unassembled WGS sequence"/>
</dbReference>
<evidence type="ECO:0000256" key="6">
    <source>
        <dbReference type="ARBA" id="ARBA00023288"/>
    </source>
</evidence>
<evidence type="ECO:0000256" key="3">
    <source>
        <dbReference type="ARBA" id="ARBA00022729"/>
    </source>
</evidence>
<dbReference type="Pfam" id="PF03180">
    <property type="entry name" value="Lipoprotein_9"/>
    <property type="match status" value="1"/>
</dbReference>
<dbReference type="PIRSF" id="PIRSF002854">
    <property type="entry name" value="MetQ"/>
    <property type="match status" value="1"/>
</dbReference>
<keyword evidence="9" id="KW-1185">Reference proteome</keyword>
<dbReference type="EMBL" id="BAABEO010000034">
    <property type="protein sequence ID" value="GAA3702656.1"/>
    <property type="molecule type" value="Genomic_DNA"/>
</dbReference>
<dbReference type="Gene3D" id="3.40.190.10">
    <property type="entry name" value="Periplasmic binding protein-like II"/>
    <property type="match status" value="2"/>
</dbReference>
<dbReference type="PANTHER" id="PTHR30429">
    <property type="entry name" value="D-METHIONINE-BINDING LIPOPROTEIN METQ"/>
    <property type="match status" value="1"/>
</dbReference>
<evidence type="ECO:0000256" key="4">
    <source>
        <dbReference type="ARBA" id="ARBA00023136"/>
    </source>
</evidence>
<evidence type="ECO:0000313" key="8">
    <source>
        <dbReference type="EMBL" id="GAA3702656.1"/>
    </source>
</evidence>
<comment type="similarity">
    <text evidence="2">Belongs to the NlpA lipoprotein family.</text>
</comment>
<reference evidence="9" key="1">
    <citation type="journal article" date="2019" name="Int. J. Syst. Evol. Microbiol.">
        <title>The Global Catalogue of Microorganisms (GCM) 10K type strain sequencing project: providing services to taxonomists for standard genome sequencing and annotation.</title>
        <authorList>
            <consortium name="The Broad Institute Genomics Platform"/>
            <consortium name="The Broad Institute Genome Sequencing Center for Infectious Disease"/>
            <person name="Wu L."/>
            <person name="Ma J."/>
        </authorList>
    </citation>
    <scope>NUCLEOTIDE SEQUENCE [LARGE SCALE GENOMIC DNA]</scope>
    <source>
        <strain evidence="9">JCM 30742</strain>
    </source>
</reference>
<evidence type="ECO:0000313" key="9">
    <source>
        <dbReference type="Proteomes" id="UP001500752"/>
    </source>
</evidence>
<name>A0ABP7DFT5_9MICC</name>
<keyword evidence="7" id="KW-0812">Transmembrane</keyword>
<dbReference type="InterPro" id="IPR004872">
    <property type="entry name" value="Lipoprotein_NlpA"/>
</dbReference>
<accession>A0ABP7DFT5</accession>
<comment type="caution">
    <text evidence="8">The sequence shown here is derived from an EMBL/GenBank/DDBJ whole genome shotgun (WGS) entry which is preliminary data.</text>
</comment>
<protein>
    <submittedName>
        <fullName evidence="8">MetQ/NlpA family ABC transporter substrate-binding protein</fullName>
    </submittedName>
</protein>
<evidence type="ECO:0000256" key="5">
    <source>
        <dbReference type="ARBA" id="ARBA00023139"/>
    </source>
</evidence>
<dbReference type="PANTHER" id="PTHR30429:SF0">
    <property type="entry name" value="METHIONINE-BINDING LIPOPROTEIN METQ"/>
    <property type="match status" value="1"/>
</dbReference>
<feature type="transmembrane region" description="Helical" evidence="7">
    <location>
        <begin position="32"/>
        <end position="52"/>
    </location>
</feature>
<dbReference type="SUPFAM" id="SSF53850">
    <property type="entry name" value="Periplasmic binding protein-like II"/>
    <property type="match status" value="1"/>
</dbReference>
<keyword evidence="4 7" id="KW-0472">Membrane</keyword>
<evidence type="ECO:0000256" key="1">
    <source>
        <dbReference type="ARBA" id="ARBA00004635"/>
    </source>
</evidence>
<organism evidence="8 9">
    <name type="scientific">Arthrobacter ginkgonis</name>
    <dbReference type="NCBI Taxonomy" id="1630594"/>
    <lineage>
        <taxon>Bacteria</taxon>
        <taxon>Bacillati</taxon>
        <taxon>Actinomycetota</taxon>
        <taxon>Actinomycetes</taxon>
        <taxon>Micrococcales</taxon>
        <taxon>Micrococcaceae</taxon>
        <taxon>Arthrobacter</taxon>
    </lineage>
</organism>
<evidence type="ECO:0000256" key="2">
    <source>
        <dbReference type="ARBA" id="ARBA00008973"/>
    </source>
</evidence>
<keyword evidence="6" id="KW-0449">Lipoprotein</keyword>
<gene>
    <name evidence="8" type="ORF">GCM10023081_43790</name>
</gene>
<comment type="subcellular location">
    <subcellularLocation>
        <location evidence="1">Membrane</location>
        <topology evidence="1">Lipid-anchor</topology>
    </subcellularLocation>
</comment>
<proteinExistence type="inferred from homology"/>
<dbReference type="RefSeq" id="WP_345154291.1">
    <property type="nucleotide sequence ID" value="NZ_BAABEO010000034.1"/>
</dbReference>
<sequence>MSTDNNTPESGAAGRLAAAAAQRRAQAKKRNIVIGSAVAAVAVVAIAAAAIIPSLGAKGTAAAATERQTLVIGATPVPHAEILENLKPVLAEQGVDLEVKVFQDFIQPNAQLASGELDGNYYQYLPFLENFNKENNEDLVPTVPVHIEPFGAYSTKFASLAEVTKGASIAIPNDPVNAGRALVLLEEQGLITLKTPGDSQSSIQDIAQNPRELDIKELEGAQLARSIDQVDVAFVFANYALDAGIDVNTAIFTDKANPKYAEYLVTRPELKDDPRIVKLGEALNSEATRQFILDKYQGDISLGF</sequence>
<keyword evidence="7" id="KW-1133">Transmembrane helix</keyword>